<sequence>MPTLLILRNECLEETDSDPSASRIEENVIVKIKDGLIISPSYLEEITTFAWPSLPNSIPTGFPSPPTGVGVALLKEVYIGVDANDRVIRGIRAKFMLFIGVDAHFRFSYHEEVAFSRSFFLGSDFIAMHELNRAFTIFGSLACALYLYLKGVKGINN</sequence>
<accession>A0A5A7R4J8</accession>
<gene>
    <name evidence="1" type="ORF">STAS_29757</name>
</gene>
<evidence type="ECO:0000313" key="1">
    <source>
        <dbReference type="EMBL" id="GER52312.1"/>
    </source>
</evidence>
<reference evidence="2" key="1">
    <citation type="journal article" date="2019" name="Curr. Biol.">
        <title>Genome Sequence of Striga asiatica Provides Insight into the Evolution of Plant Parasitism.</title>
        <authorList>
            <person name="Yoshida S."/>
            <person name="Kim S."/>
            <person name="Wafula E.K."/>
            <person name="Tanskanen J."/>
            <person name="Kim Y.M."/>
            <person name="Honaas L."/>
            <person name="Yang Z."/>
            <person name="Spallek T."/>
            <person name="Conn C.E."/>
            <person name="Ichihashi Y."/>
            <person name="Cheong K."/>
            <person name="Cui S."/>
            <person name="Der J.P."/>
            <person name="Gundlach H."/>
            <person name="Jiao Y."/>
            <person name="Hori C."/>
            <person name="Ishida J.K."/>
            <person name="Kasahara H."/>
            <person name="Kiba T."/>
            <person name="Kim M.S."/>
            <person name="Koo N."/>
            <person name="Laohavisit A."/>
            <person name="Lee Y.H."/>
            <person name="Lumba S."/>
            <person name="McCourt P."/>
            <person name="Mortimer J.C."/>
            <person name="Mutuku J.M."/>
            <person name="Nomura T."/>
            <person name="Sasaki-Sekimoto Y."/>
            <person name="Seto Y."/>
            <person name="Wang Y."/>
            <person name="Wakatake T."/>
            <person name="Sakakibara H."/>
            <person name="Demura T."/>
            <person name="Yamaguchi S."/>
            <person name="Yoneyama K."/>
            <person name="Manabe R.I."/>
            <person name="Nelson D.C."/>
            <person name="Schulman A.H."/>
            <person name="Timko M.P."/>
            <person name="dePamphilis C.W."/>
            <person name="Choi D."/>
            <person name="Shirasu K."/>
        </authorList>
    </citation>
    <scope>NUCLEOTIDE SEQUENCE [LARGE SCALE GENOMIC DNA]</scope>
    <source>
        <strain evidence="2">cv. UVA1</strain>
    </source>
</reference>
<dbReference type="Proteomes" id="UP000325081">
    <property type="component" value="Unassembled WGS sequence"/>
</dbReference>
<name>A0A5A7R4J8_STRAF</name>
<comment type="caution">
    <text evidence="1">The sequence shown here is derived from an EMBL/GenBank/DDBJ whole genome shotgun (WGS) entry which is preliminary data.</text>
</comment>
<keyword evidence="2" id="KW-1185">Reference proteome</keyword>
<organism evidence="1 2">
    <name type="scientific">Striga asiatica</name>
    <name type="common">Asiatic witchweed</name>
    <name type="synonym">Buchnera asiatica</name>
    <dbReference type="NCBI Taxonomy" id="4170"/>
    <lineage>
        <taxon>Eukaryota</taxon>
        <taxon>Viridiplantae</taxon>
        <taxon>Streptophyta</taxon>
        <taxon>Embryophyta</taxon>
        <taxon>Tracheophyta</taxon>
        <taxon>Spermatophyta</taxon>
        <taxon>Magnoliopsida</taxon>
        <taxon>eudicotyledons</taxon>
        <taxon>Gunneridae</taxon>
        <taxon>Pentapetalae</taxon>
        <taxon>asterids</taxon>
        <taxon>lamiids</taxon>
        <taxon>Lamiales</taxon>
        <taxon>Orobanchaceae</taxon>
        <taxon>Buchnereae</taxon>
        <taxon>Striga</taxon>
    </lineage>
</organism>
<evidence type="ECO:0000313" key="2">
    <source>
        <dbReference type="Proteomes" id="UP000325081"/>
    </source>
</evidence>
<proteinExistence type="predicted"/>
<dbReference type="AlphaFoldDB" id="A0A5A7R4J8"/>
<dbReference type="EMBL" id="BKCP01010292">
    <property type="protein sequence ID" value="GER52312.1"/>
    <property type="molecule type" value="Genomic_DNA"/>
</dbReference>
<protein>
    <submittedName>
        <fullName evidence="1">GTPase Obg</fullName>
    </submittedName>
</protein>